<sequence length="138" mass="14370">MTTIEKVLYTAQTHTTGGRDGASRSSDGRLDVKLSPPGSAGAGTNPEQMFAAGWSACFIGAMGRAASNLKVKLPADVAVHTEVDLGTTGGDFFLQARLNVSLPDMAPDVARQVVDAAHQICPYSKATRGNINVAINLI</sequence>
<dbReference type="AlphaFoldDB" id="A0A7G6U372"/>
<name>A0A7G6U372_9BRAD</name>
<dbReference type="InterPro" id="IPR036102">
    <property type="entry name" value="OsmC/Ohrsf"/>
</dbReference>
<organism evidence="3 4">
    <name type="scientific">Tardiphaga robiniae</name>
    <dbReference type="NCBI Taxonomy" id="943830"/>
    <lineage>
        <taxon>Bacteria</taxon>
        <taxon>Pseudomonadati</taxon>
        <taxon>Pseudomonadota</taxon>
        <taxon>Alphaproteobacteria</taxon>
        <taxon>Hyphomicrobiales</taxon>
        <taxon>Nitrobacteraceae</taxon>
        <taxon>Tardiphaga</taxon>
    </lineage>
</organism>
<dbReference type="Gene3D" id="3.30.300.20">
    <property type="match status" value="1"/>
</dbReference>
<dbReference type="NCBIfam" id="TIGR03561">
    <property type="entry name" value="organ_hyd_perox"/>
    <property type="match status" value="1"/>
</dbReference>
<dbReference type="SUPFAM" id="SSF82784">
    <property type="entry name" value="OsmC-like"/>
    <property type="match status" value="1"/>
</dbReference>
<feature type="region of interest" description="Disordered" evidence="2">
    <location>
        <begin position="10"/>
        <end position="46"/>
    </location>
</feature>
<accession>A0A7G6U372</accession>
<dbReference type="InterPro" id="IPR015946">
    <property type="entry name" value="KH_dom-like_a/b"/>
</dbReference>
<dbReference type="PANTHER" id="PTHR33797">
    <property type="entry name" value="ORGANIC HYDROPEROXIDE RESISTANCE PROTEIN-LIKE"/>
    <property type="match status" value="1"/>
</dbReference>
<dbReference type="KEGG" id="trb:HB776_21260"/>
<reference evidence="4" key="1">
    <citation type="journal article" date="2020" name="Mol. Plant Microbe">
        <title>Rhizobial microsymbionts of the narrowly endemic Oxytropis species growing in Kamchatka are characterized by significant genetic diversity and possess a set of genes that are associated with T3SS and T6SS secretion systems and can affect the development of symbiosis.</title>
        <authorList>
            <person name="Safronova V."/>
            <person name="Guro P."/>
            <person name="Sazanova A."/>
            <person name="Kuznetsova I."/>
            <person name="Belimov A."/>
            <person name="Yakubov V."/>
            <person name="Chirak E."/>
            <person name="Afonin A."/>
            <person name="Gogolev Y."/>
            <person name="Andronov E."/>
            <person name="Tikhonovich I."/>
        </authorList>
    </citation>
    <scope>NUCLEOTIDE SEQUENCE [LARGE SCALE GENOMIC DNA]</scope>
    <source>
        <strain evidence="4">581</strain>
    </source>
</reference>
<dbReference type="InterPro" id="IPR019953">
    <property type="entry name" value="OHR"/>
</dbReference>
<gene>
    <name evidence="3" type="ORF">HB776_21260</name>
</gene>
<dbReference type="PANTHER" id="PTHR33797:SF2">
    <property type="entry name" value="ORGANIC HYDROPEROXIDE RESISTANCE PROTEIN-LIKE"/>
    <property type="match status" value="1"/>
</dbReference>
<dbReference type="Pfam" id="PF02566">
    <property type="entry name" value="OsmC"/>
    <property type="match status" value="1"/>
</dbReference>
<dbReference type="RefSeq" id="WP_184512177.1">
    <property type="nucleotide sequence ID" value="NZ_CP050292.1"/>
</dbReference>
<evidence type="ECO:0000313" key="4">
    <source>
        <dbReference type="Proteomes" id="UP000515291"/>
    </source>
</evidence>
<protein>
    <submittedName>
        <fullName evidence="3">Organic hydroperoxide resistance protein</fullName>
    </submittedName>
</protein>
<evidence type="ECO:0000313" key="3">
    <source>
        <dbReference type="EMBL" id="QND73454.1"/>
    </source>
</evidence>
<evidence type="ECO:0000256" key="2">
    <source>
        <dbReference type="SAM" id="MobiDB-lite"/>
    </source>
</evidence>
<dbReference type="GO" id="GO:0006979">
    <property type="term" value="P:response to oxidative stress"/>
    <property type="evidence" value="ECO:0007669"/>
    <property type="project" value="InterPro"/>
</dbReference>
<dbReference type="Proteomes" id="UP000515291">
    <property type="component" value="Chromosome"/>
</dbReference>
<proteinExistence type="inferred from homology"/>
<dbReference type="Gene3D" id="2.20.25.10">
    <property type="match status" value="1"/>
</dbReference>
<dbReference type="InterPro" id="IPR003718">
    <property type="entry name" value="OsmC/Ohr_fam"/>
</dbReference>
<evidence type="ECO:0000256" key="1">
    <source>
        <dbReference type="ARBA" id="ARBA00007378"/>
    </source>
</evidence>
<dbReference type="EMBL" id="CP050292">
    <property type="protein sequence ID" value="QND73454.1"/>
    <property type="molecule type" value="Genomic_DNA"/>
</dbReference>
<comment type="similarity">
    <text evidence="1">Belongs to the OsmC/Ohr family.</text>
</comment>